<protein>
    <submittedName>
        <fullName evidence="14">Uncharacterized protein LOC106815425</fullName>
    </submittedName>
</protein>
<evidence type="ECO:0000256" key="2">
    <source>
        <dbReference type="ARBA" id="ARBA00022737"/>
    </source>
</evidence>
<dbReference type="Pfam" id="PF00057">
    <property type="entry name" value="Ldl_recept_a"/>
    <property type="match status" value="1"/>
</dbReference>
<evidence type="ECO:0000256" key="4">
    <source>
        <dbReference type="PROSITE-ProRule" id="PRU00059"/>
    </source>
</evidence>
<keyword evidence="1" id="KW-0732">Signal</keyword>
<evidence type="ECO:0000256" key="1">
    <source>
        <dbReference type="ARBA" id="ARBA00022729"/>
    </source>
</evidence>
<dbReference type="InterPro" id="IPR016186">
    <property type="entry name" value="C-type_lectin-like/link_sf"/>
</dbReference>
<dbReference type="InterPro" id="IPR001304">
    <property type="entry name" value="C-type_lectin-like"/>
</dbReference>
<feature type="disulfide bond" evidence="5">
    <location>
        <begin position="1167"/>
        <end position="1176"/>
    </location>
</feature>
<keyword evidence="13" id="KW-1185">Reference proteome</keyword>
<keyword evidence="3 5" id="KW-1015">Disulfide bond</keyword>
<feature type="disulfide bond" evidence="5">
    <location>
        <begin position="1059"/>
        <end position="1069"/>
    </location>
</feature>
<dbReference type="InterPro" id="IPR035914">
    <property type="entry name" value="Sperma_CUB_dom_sf"/>
</dbReference>
<feature type="domain" description="EGF-like" evidence="10">
    <location>
        <begin position="1055"/>
        <end position="1090"/>
    </location>
</feature>
<feature type="domain" description="C-type lectin" evidence="11">
    <location>
        <begin position="60"/>
        <end position="177"/>
    </location>
</feature>
<dbReference type="Gene3D" id="2.10.50.10">
    <property type="entry name" value="Tumor Necrosis Factor Receptor, subunit A, domain 2"/>
    <property type="match status" value="3"/>
</dbReference>
<dbReference type="SMART" id="SM00192">
    <property type="entry name" value="LDLa"/>
    <property type="match status" value="1"/>
</dbReference>
<feature type="compositionally biased region" description="Low complexity" evidence="8">
    <location>
        <begin position="33"/>
        <end position="43"/>
    </location>
</feature>
<dbReference type="InterPro" id="IPR000742">
    <property type="entry name" value="EGF"/>
</dbReference>
<dbReference type="PROSITE" id="PS50041">
    <property type="entry name" value="C_TYPE_LECTIN_2"/>
    <property type="match status" value="1"/>
</dbReference>
<evidence type="ECO:0000256" key="5">
    <source>
        <dbReference type="PROSITE-ProRule" id="PRU00076"/>
    </source>
</evidence>
<dbReference type="SUPFAM" id="SSF57535">
    <property type="entry name" value="Complement control module/SCR domain"/>
    <property type="match status" value="1"/>
</dbReference>
<dbReference type="InterPro" id="IPR036055">
    <property type="entry name" value="LDL_receptor-like_sf"/>
</dbReference>
<dbReference type="SMART" id="SM00179">
    <property type="entry name" value="EGF_CA"/>
    <property type="match status" value="5"/>
</dbReference>
<evidence type="ECO:0000313" key="14">
    <source>
        <dbReference type="RefSeq" id="XP_014675370.1"/>
    </source>
</evidence>
<evidence type="ECO:0000256" key="7">
    <source>
        <dbReference type="PROSITE-ProRule" id="PRU00302"/>
    </source>
</evidence>
<feature type="disulfide bond" evidence="5">
    <location>
        <begin position="1080"/>
        <end position="1089"/>
    </location>
</feature>
<dbReference type="PROSITE" id="PS00022">
    <property type="entry name" value="EGF_1"/>
    <property type="match status" value="6"/>
</dbReference>
<dbReference type="Gene3D" id="4.10.400.10">
    <property type="entry name" value="Low-density Lipoprotein Receptor"/>
    <property type="match status" value="1"/>
</dbReference>
<dbReference type="Gene3D" id="2.10.25.10">
    <property type="entry name" value="Laminin"/>
    <property type="match status" value="6"/>
</dbReference>
<dbReference type="SMART" id="SM01411">
    <property type="entry name" value="Ephrin_rec_like"/>
    <property type="match status" value="3"/>
</dbReference>
<dbReference type="PROSITE" id="PS01209">
    <property type="entry name" value="LDLRA_1"/>
    <property type="match status" value="1"/>
</dbReference>
<feature type="domain" description="EGF-like" evidence="10">
    <location>
        <begin position="1179"/>
        <end position="1215"/>
    </location>
</feature>
<feature type="disulfide bond" evidence="6">
    <location>
        <begin position="200"/>
        <end position="215"/>
    </location>
</feature>
<reference evidence="14" key="1">
    <citation type="submission" date="2025-08" db="UniProtKB">
        <authorList>
            <consortium name="RefSeq"/>
        </authorList>
    </citation>
    <scope>IDENTIFICATION</scope>
</reference>
<evidence type="ECO:0000256" key="3">
    <source>
        <dbReference type="ARBA" id="ARBA00023157"/>
    </source>
</evidence>
<dbReference type="Pfam" id="PF00431">
    <property type="entry name" value="CUB"/>
    <property type="match status" value="3"/>
</dbReference>
<comment type="caution">
    <text evidence="5">Lacks conserved residue(s) required for the propagation of feature annotation.</text>
</comment>
<dbReference type="PROSITE" id="PS00010">
    <property type="entry name" value="ASX_HYDROXYL"/>
    <property type="match status" value="2"/>
</dbReference>
<feature type="disulfide bond" evidence="7">
    <location>
        <begin position="577"/>
        <end position="620"/>
    </location>
</feature>
<dbReference type="GeneID" id="106815425"/>
<dbReference type="PANTHER" id="PTHR46908:SF8">
    <property type="entry name" value="C-TYPE LECTIN DOMAIN-CONTAINING PROTEIN"/>
    <property type="match status" value="1"/>
</dbReference>
<dbReference type="Pfam" id="PF00059">
    <property type="entry name" value="Lectin_C"/>
    <property type="match status" value="1"/>
</dbReference>
<dbReference type="SUPFAM" id="SSF57424">
    <property type="entry name" value="LDL receptor-like module"/>
    <property type="match status" value="1"/>
</dbReference>
<dbReference type="Gene3D" id="2.60.120.290">
    <property type="entry name" value="Spermadhesin, CUB domain"/>
    <property type="match status" value="3"/>
</dbReference>
<evidence type="ECO:0000259" key="9">
    <source>
        <dbReference type="PROSITE" id="PS01180"/>
    </source>
</evidence>
<feature type="domain" description="CUB" evidence="9">
    <location>
        <begin position="348"/>
        <end position="459"/>
    </location>
</feature>
<dbReference type="CDD" id="cd00037">
    <property type="entry name" value="CLECT"/>
    <property type="match status" value="1"/>
</dbReference>
<dbReference type="Gene3D" id="3.10.100.10">
    <property type="entry name" value="Mannose-Binding Protein A, subunit A"/>
    <property type="match status" value="1"/>
</dbReference>
<dbReference type="InterPro" id="IPR000436">
    <property type="entry name" value="Sushi_SCR_CCP_dom"/>
</dbReference>
<dbReference type="Pfam" id="PF07699">
    <property type="entry name" value="Ephrin_rec_like"/>
    <property type="match status" value="3"/>
</dbReference>
<keyword evidence="7" id="KW-0768">Sushi</keyword>
<dbReference type="InterPro" id="IPR000859">
    <property type="entry name" value="CUB_dom"/>
</dbReference>
<gene>
    <name evidence="14" type="primary">LOC106815425</name>
</gene>
<dbReference type="PROSITE" id="PS50026">
    <property type="entry name" value="EGF_3"/>
    <property type="match status" value="6"/>
</dbReference>
<feature type="disulfide bond" evidence="5">
    <location>
        <begin position="1205"/>
        <end position="1214"/>
    </location>
</feature>
<dbReference type="InterPro" id="IPR023415">
    <property type="entry name" value="LDLR_class-A_CS"/>
</dbReference>
<dbReference type="InterPro" id="IPR011641">
    <property type="entry name" value="Tyr-kin_ephrin_A/B_rcpt-like"/>
</dbReference>
<feature type="disulfide bond" evidence="6">
    <location>
        <begin position="188"/>
        <end position="206"/>
    </location>
</feature>
<feature type="region of interest" description="Disordered" evidence="8">
    <location>
        <begin position="1"/>
        <end position="52"/>
    </location>
</feature>
<dbReference type="InterPro" id="IPR009030">
    <property type="entry name" value="Growth_fac_rcpt_cys_sf"/>
</dbReference>
<feature type="disulfide bond" evidence="6">
    <location>
        <begin position="181"/>
        <end position="193"/>
    </location>
</feature>
<dbReference type="CDD" id="cd00054">
    <property type="entry name" value="EGF_CA"/>
    <property type="match status" value="5"/>
</dbReference>
<dbReference type="InterPro" id="IPR052129">
    <property type="entry name" value="Spermadhesin-Link_domain"/>
</dbReference>
<feature type="disulfide bond" evidence="4">
    <location>
        <begin position="460"/>
        <end position="487"/>
    </location>
</feature>
<dbReference type="InterPro" id="IPR016187">
    <property type="entry name" value="CTDL_fold"/>
</dbReference>
<feature type="domain" description="CUB" evidence="9">
    <location>
        <begin position="215"/>
        <end position="344"/>
    </location>
</feature>
<accession>A0ABM1ET49</accession>
<evidence type="ECO:0000256" key="8">
    <source>
        <dbReference type="SAM" id="MobiDB-lite"/>
    </source>
</evidence>
<feature type="domain" description="EGF-like" evidence="10">
    <location>
        <begin position="978"/>
        <end position="1014"/>
    </location>
</feature>
<evidence type="ECO:0000259" key="11">
    <source>
        <dbReference type="PROSITE" id="PS50041"/>
    </source>
</evidence>
<dbReference type="SUPFAM" id="SSF49854">
    <property type="entry name" value="Spermadhesin, CUB domain"/>
    <property type="match status" value="3"/>
</dbReference>
<proteinExistence type="predicted"/>
<organism evidence="13 14">
    <name type="scientific">Priapulus caudatus</name>
    <name type="common">Priapulid worm</name>
    <dbReference type="NCBI Taxonomy" id="37621"/>
    <lineage>
        <taxon>Eukaryota</taxon>
        <taxon>Metazoa</taxon>
        <taxon>Ecdysozoa</taxon>
        <taxon>Scalidophora</taxon>
        <taxon>Priapulida</taxon>
        <taxon>Priapulimorpha</taxon>
        <taxon>Priapulimorphida</taxon>
        <taxon>Priapulidae</taxon>
        <taxon>Priapulus</taxon>
    </lineage>
</organism>
<sequence length="1258" mass="139090">MSAATRQTRGQQPSRRLPGRPRGQDTRPGTEPQLQGQQQQQQQRHGSTLEFTCPDDWTRHDNVCYRVFTGHQTWRAAMQTCKSYGSELVSIESSSANQAVGKIAGDLQLQTYWIGLNALTQSGLQWSDGRFVTPFQGYWADSQPDTREGACAGVSLRQGAPLWTFTQCALLQPFVCQLPACVSDTFRCFNGLCISKKWTCDGKDDCGDESDELNCAGSESKCKYYQKGMRGRLRSPNYPNPYPHDADCRWVLEAPVGMKIKLVFDDVKTEEGLDYVHILSGSRTDELSYTLAQLSGTPEMAADGDDSGSSSSSTYVSYNNLMIVKFHADSQVELSGFQARWTAVEVDCGDRDLVALSDKRDLTSPFYPDQYYNGMECVYMITAPGNELITLELKELALEYVNDYLEVRDGGLPTSPLLHTYTGKEGPTFLISSGATLYLHFYSDTTIRDKGYHIQYHAGCNNLITATFGSFASPGNYLIAYPQSRTCTWKVATPTDEPLAMYFDQFQVAENDFVQVFAGKDEDTGQLIQLDDEHGFTGDQPPPLLLFSNTGSFFVKFSSDSRSGGALGFNIVFSIDCPPLKLNSNHRVTSMERRLFTRTGIGCAPGFRLSSGPSVLMTQCQANGQWNVTDIPLCEVRCPQGTFSANGTCVPCAVGFYQDRADSRSCVACPEGTATRKQLSQSVNDCKLLCAAGYFSNTGLPPCDPCPFNTFSRQVGSTQCKPCPAGSFTAEVGSLRCHEPCPAGQYSETGLKPCRPCRKNFFQNIVGSRFCLECPDLTFTDDEGAMSIAQCYLRGIPYLPAWGTGGAPVPVPLIKQDRGFAEVIVHYDAPDLNFCLMKCQERNFPVCIGVDYSARRGCDMLSMRLRYTPTYNYHSESGTPLLRNFDGGYYCASQEIRLQCLNPNHVLSLQSLRIVQIATYSWVNLCQVVPYIGVECHIQDINRHRRLRHCVMAGRTCTFNYPCADTNAVHRDRHGLVSPNPCTTTFCQNGGKCRFANHKAQCDCQPGWQGEFCERKLPPCLSNPCFNEGICRNVNEDEFRCRCREGYSGQQCEKLPDNCRNNRCSNGTCVSKPDGYVCLCYAGFSGPTCPEGTAGKDCDDQFSADPCAGDPCLNHGTCVRQAERFRCLCEQGFDGVVCQYVSNTCESSPCKHGAICTDTEHGFNCTCAADYTGVMCETVIDDCAKNNCSHNAECLDGIEEFLCVCPFNFTGPNCDKPVNANYALSFYDQPKDCERGAEISIPHQLTQLTIRSVTIGRA</sequence>
<dbReference type="PROSITE" id="PS01180">
    <property type="entry name" value="CUB"/>
    <property type="match status" value="3"/>
</dbReference>
<feature type="domain" description="EGF-like" evidence="10">
    <location>
        <begin position="1141"/>
        <end position="1177"/>
    </location>
</feature>
<dbReference type="SMART" id="SM00181">
    <property type="entry name" value="EGF"/>
    <property type="match status" value="8"/>
</dbReference>
<dbReference type="PROSITE" id="PS50923">
    <property type="entry name" value="SUSHI"/>
    <property type="match status" value="1"/>
</dbReference>
<evidence type="ECO:0000259" key="10">
    <source>
        <dbReference type="PROSITE" id="PS50026"/>
    </source>
</evidence>
<dbReference type="SUPFAM" id="SSF57184">
    <property type="entry name" value="Growth factor receptor domain"/>
    <property type="match status" value="1"/>
</dbReference>
<dbReference type="Proteomes" id="UP000695022">
    <property type="component" value="Unplaced"/>
</dbReference>
<dbReference type="SMART" id="SM00034">
    <property type="entry name" value="CLECT"/>
    <property type="match status" value="1"/>
</dbReference>
<dbReference type="PROSITE" id="PS01186">
    <property type="entry name" value="EGF_2"/>
    <property type="match status" value="4"/>
</dbReference>
<dbReference type="SMART" id="SM00042">
    <property type="entry name" value="CUB"/>
    <property type="match status" value="3"/>
</dbReference>
<dbReference type="InterPro" id="IPR000152">
    <property type="entry name" value="EGF-type_Asp/Asn_hydroxyl_site"/>
</dbReference>
<dbReference type="SUPFAM" id="SSF57196">
    <property type="entry name" value="EGF/Laminin"/>
    <property type="match status" value="6"/>
</dbReference>
<dbReference type="CDD" id="cd00112">
    <property type="entry name" value="LDLa"/>
    <property type="match status" value="1"/>
</dbReference>
<evidence type="ECO:0000256" key="6">
    <source>
        <dbReference type="PROSITE-ProRule" id="PRU00124"/>
    </source>
</evidence>
<feature type="domain" description="EGF-like" evidence="10">
    <location>
        <begin position="1103"/>
        <end position="1139"/>
    </location>
</feature>
<feature type="domain" description="CUB" evidence="9">
    <location>
        <begin position="460"/>
        <end position="576"/>
    </location>
</feature>
<feature type="domain" description="EGF-like" evidence="10">
    <location>
        <begin position="1016"/>
        <end position="1053"/>
    </location>
</feature>
<feature type="compositionally biased region" description="Polar residues" evidence="8">
    <location>
        <begin position="1"/>
        <end position="14"/>
    </location>
</feature>
<dbReference type="InterPro" id="IPR001881">
    <property type="entry name" value="EGF-like_Ca-bd_dom"/>
</dbReference>
<dbReference type="InterPro" id="IPR035976">
    <property type="entry name" value="Sushi/SCR/CCP_sf"/>
</dbReference>
<dbReference type="RefSeq" id="XP_014675370.1">
    <property type="nucleotide sequence ID" value="XM_014819884.1"/>
</dbReference>
<feature type="disulfide bond" evidence="5">
    <location>
        <begin position="1043"/>
        <end position="1052"/>
    </location>
</feature>
<evidence type="ECO:0000313" key="13">
    <source>
        <dbReference type="Proteomes" id="UP000695022"/>
    </source>
</evidence>
<dbReference type="InterPro" id="IPR002172">
    <property type="entry name" value="LDrepeatLR_classA_rpt"/>
</dbReference>
<feature type="disulfide bond" evidence="5">
    <location>
        <begin position="1004"/>
        <end position="1013"/>
    </location>
</feature>
<evidence type="ECO:0000259" key="12">
    <source>
        <dbReference type="PROSITE" id="PS50923"/>
    </source>
</evidence>
<keyword evidence="2" id="KW-0677">Repeat</keyword>
<dbReference type="CDD" id="cd00041">
    <property type="entry name" value="CUB"/>
    <property type="match status" value="3"/>
</dbReference>
<name>A0ABM1ET49_PRICU</name>
<dbReference type="PROSITE" id="PS50068">
    <property type="entry name" value="LDLRA_2"/>
    <property type="match status" value="1"/>
</dbReference>
<dbReference type="PANTHER" id="PTHR46908">
    <property type="entry name" value="CUBILIN-LIKE PROTEIN"/>
    <property type="match status" value="1"/>
</dbReference>
<dbReference type="Pfam" id="PF00008">
    <property type="entry name" value="EGF"/>
    <property type="match status" value="5"/>
</dbReference>
<keyword evidence="5" id="KW-0245">EGF-like domain</keyword>
<dbReference type="SUPFAM" id="SSF56436">
    <property type="entry name" value="C-type lectin-like"/>
    <property type="match status" value="1"/>
</dbReference>
<feature type="disulfide bond" evidence="5">
    <location>
        <begin position="1129"/>
        <end position="1138"/>
    </location>
</feature>
<feature type="domain" description="Sushi" evidence="12">
    <location>
        <begin position="575"/>
        <end position="636"/>
    </location>
</feature>